<keyword evidence="3" id="KW-1185">Reference proteome</keyword>
<dbReference type="Proteomes" id="UP000579647">
    <property type="component" value="Unassembled WGS sequence"/>
</dbReference>
<protein>
    <submittedName>
        <fullName evidence="2">RimJ/RimL family protein N-acetyltransferase</fullName>
    </submittedName>
</protein>
<proteinExistence type="predicted"/>
<dbReference type="InterPro" id="IPR051908">
    <property type="entry name" value="Ribosomal_N-acetyltransferase"/>
</dbReference>
<organism evidence="2 3">
    <name type="scientific">Nocardiopsis metallicus</name>
    <dbReference type="NCBI Taxonomy" id="179819"/>
    <lineage>
        <taxon>Bacteria</taxon>
        <taxon>Bacillati</taxon>
        <taxon>Actinomycetota</taxon>
        <taxon>Actinomycetes</taxon>
        <taxon>Streptosporangiales</taxon>
        <taxon>Nocardiopsidaceae</taxon>
        <taxon>Nocardiopsis</taxon>
    </lineage>
</organism>
<dbReference type="Gene3D" id="3.40.630.30">
    <property type="match status" value="1"/>
</dbReference>
<evidence type="ECO:0000259" key="1">
    <source>
        <dbReference type="PROSITE" id="PS51186"/>
    </source>
</evidence>
<comment type="caution">
    <text evidence="2">The sequence shown here is derived from an EMBL/GenBank/DDBJ whole genome shotgun (WGS) entry which is preliminary data.</text>
</comment>
<evidence type="ECO:0000313" key="2">
    <source>
        <dbReference type="EMBL" id="MBB5494928.1"/>
    </source>
</evidence>
<dbReference type="GO" id="GO:1990189">
    <property type="term" value="F:protein N-terminal-serine acetyltransferase activity"/>
    <property type="evidence" value="ECO:0007669"/>
    <property type="project" value="TreeGrafter"/>
</dbReference>
<dbReference type="RefSeq" id="WP_184369129.1">
    <property type="nucleotide sequence ID" value="NZ_BAAAKM010000052.1"/>
</dbReference>
<keyword evidence="2" id="KW-0808">Transferase</keyword>
<feature type="domain" description="N-acetyltransferase" evidence="1">
    <location>
        <begin position="2"/>
        <end position="169"/>
    </location>
</feature>
<dbReference type="GO" id="GO:0005737">
    <property type="term" value="C:cytoplasm"/>
    <property type="evidence" value="ECO:0007669"/>
    <property type="project" value="TreeGrafter"/>
</dbReference>
<dbReference type="Pfam" id="PF13302">
    <property type="entry name" value="Acetyltransf_3"/>
    <property type="match status" value="1"/>
</dbReference>
<name>A0A840WXM1_9ACTN</name>
<dbReference type="PANTHER" id="PTHR43441">
    <property type="entry name" value="RIBOSOMAL-PROTEIN-SERINE ACETYLTRANSFERASE"/>
    <property type="match status" value="1"/>
</dbReference>
<evidence type="ECO:0000313" key="3">
    <source>
        <dbReference type="Proteomes" id="UP000579647"/>
    </source>
</evidence>
<dbReference type="InterPro" id="IPR016181">
    <property type="entry name" value="Acyl_CoA_acyltransferase"/>
</dbReference>
<dbReference type="InterPro" id="IPR000182">
    <property type="entry name" value="GNAT_dom"/>
</dbReference>
<dbReference type="PROSITE" id="PS51186">
    <property type="entry name" value="GNAT"/>
    <property type="match status" value="1"/>
</dbReference>
<dbReference type="SUPFAM" id="SSF55729">
    <property type="entry name" value="Acyl-CoA N-acyltransferases (Nat)"/>
    <property type="match status" value="1"/>
</dbReference>
<dbReference type="PANTHER" id="PTHR43441:SF10">
    <property type="entry name" value="ACETYLTRANSFERASE"/>
    <property type="match status" value="1"/>
</dbReference>
<reference evidence="2 3" key="1">
    <citation type="submission" date="2020-08" db="EMBL/GenBank/DDBJ databases">
        <title>Sequencing the genomes of 1000 actinobacteria strains.</title>
        <authorList>
            <person name="Klenk H.-P."/>
        </authorList>
    </citation>
    <scope>NUCLEOTIDE SEQUENCE [LARGE SCALE GENOMIC DNA]</scope>
    <source>
        <strain evidence="2 3">DSM 44598</strain>
    </source>
</reference>
<sequence>MYRVREWNRGDVDRLLEAFRWDELAWQESDVPHTPDEALDWIARREILAKEKDVHGFVVVDGTDRALGHVQVSVSSRRHDFGWLSYWTHPAEQGRGVASAGARLATEFAFAELDLYRVETGHRINNPGSCVAARRAGFRPEGIERAKLRYGTSRYDTAAHARLVTDPVEGVAEGVCGA</sequence>
<dbReference type="EMBL" id="JACHDO010000001">
    <property type="protein sequence ID" value="MBB5494928.1"/>
    <property type="molecule type" value="Genomic_DNA"/>
</dbReference>
<accession>A0A840WXM1</accession>
<gene>
    <name evidence="2" type="ORF">HNR07_006065</name>
</gene>
<dbReference type="GO" id="GO:0008999">
    <property type="term" value="F:protein-N-terminal-alanine acetyltransferase activity"/>
    <property type="evidence" value="ECO:0007669"/>
    <property type="project" value="TreeGrafter"/>
</dbReference>
<dbReference type="AlphaFoldDB" id="A0A840WXM1"/>